<sequence>MHGVREKGSPSDWIPHDILRWYEEYWASPKYQALQRTNKTNLARCAGGSLPTGGIYYLPYYYEENGGELGRETMQSELFEQTHTKKKD</sequence>
<accession>A0ABU6XQ50</accession>
<name>A0ABU6XQ50_9FABA</name>
<gene>
    <name evidence="1" type="ORF">PIB30_081315</name>
</gene>
<comment type="caution">
    <text evidence="1">The sequence shown here is derived from an EMBL/GenBank/DDBJ whole genome shotgun (WGS) entry which is preliminary data.</text>
</comment>
<dbReference type="EMBL" id="JASCZI010212660">
    <property type="protein sequence ID" value="MED6200027.1"/>
    <property type="molecule type" value="Genomic_DNA"/>
</dbReference>
<evidence type="ECO:0000313" key="1">
    <source>
        <dbReference type="EMBL" id="MED6200027.1"/>
    </source>
</evidence>
<organism evidence="1 2">
    <name type="scientific">Stylosanthes scabra</name>
    <dbReference type="NCBI Taxonomy" id="79078"/>
    <lineage>
        <taxon>Eukaryota</taxon>
        <taxon>Viridiplantae</taxon>
        <taxon>Streptophyta</taxon>
        <taxon>Embryophyta</taxon>
        <taxon>Tracheophyta</taxon>
        <taxon>Spermatophyta</taxon>
        <taxon>Magnoliopsida</taxon>
        <taxon>eudicotyledons</taxon>
        <taxon>Gunneridae</taxon>
        <taxon>Pentapetalae</taxon>
        <taxon>rosids</taxon>
        <taxon>fabids</taxon>
        <taxon>Fabales</taxon>
        <taxon>Fabaceae</taxon>
        <taxon>Papilionoideae</taxon>
        <taxon>50 kb inversion clade</taxon>
        <taxon>dalbergioids sensu lato</taxon>
        <taxon>Dalbergieae</taxon>
        <taxon>Pterocarpus clade</taxon>
        <taxon>Stylosanthes</taxon>
    </lineage>
</organism>
<keyword evidence="2" id="KW-1185">Reference proteome</keyword>
<evidence type="ECO:0000313" key="2">
    <source>
        <dbReference type="Proteomes" id="UP001341840"/>
    </source>
</evidence>
<protein>
    <submittedName>
        <fullName evidence="1">Uncharacterized protein</fullName>
    </submittedName>
</protein>
<dbReference type="Proteomes" id="UP001341840">
    <property type="component" value="Unassembled WGS sequence"/>
</dbReference>
<reference evidence="1 2" key="1">
    <citation type="journal article" date="2023" name="Plants (Basel)">
        <title>Bridging the Gap: Combining Genomics and Transcriptomics Approaches to Understand Stylosanthes scabra, an Orphan Legume from the Brazilian Caatinga.</title>
        <authorList>
            <person name="Ferreira-Neto J.R.C."/>
            <person name="da Silva M.D."/>
            <person name="Binneck E."/>
            <person name="de Melo N.F."/>
            <person name="da Silva R.H."/>
            <person name="de Melo A.L.T.M."/>
            <person name="Pandolfi V."/>
            <person name="Bustamante F.O."/>
            <person name="Brasileiro-Vidal A.C."/>
            <person name="Benko-Iseppon A.M."/>
        </authorList>
    </citation>
    <scope>NUCLEOTIDE SEQUENCE [LARGE SCALE GENOMIC DNA]</scope>
    <source>
        <tissue evidence="1">Leaves</tissue>
    </source>
</reference>
<proteinExistence type="predicted"/>